<evidence type="ECO:0000313" key="15">
    <source>
        <dbReference type="Ensembl" id="ENSRNOP00000073307.2"/>
    </source>
</evidence>
<keyword evidence="6" id="KW-0809">Transit peptide</keyword>
<dbReference type="PANTHER" id="PTHR13822:SF7">
    <property type="entry name" value="ATP SYNTHASE SUBUNIT DELTA, MITOCHONDRIAL"/>
    <property type="match status" value="1"/>
</dbReference>
<comment type="subcellular location">
    <subcellularLocation>
        <location evidence="1">Mitochondrion inner membrane</location>
    </subcellularLocation>
</comment>
<gene>
    <name evidence="15 17" type="primary">Atp5f1d</name>
    <name evidence="17" type="synonym">Atp5d</name>
</gene>
<reference evidence="15" key="2">
    <citation type="submission" date="2025-08" db="UniProtKB">
        <authorList>
            <consortium name="Ensembl"/>
        </authorList>
    </citation>
    <scope>IDENTIFICATION</scope>
    <source>
        <strain evidence="15">Brown Norway</strain>
    </source>
</reference>
<feature type="domain" description="ATP synthase F1 complex delta/epsilon subunit N-terminal" evidence="14">
    <location>
        <begin position="99"/>
        <end position="158"/>
    </location>
</feature>
<dbReference type="HOGENOM" id="CLU_2269729_0_0_1"/>
<evidence type="ECO:0007829" key="18">
    <source>
        <dbReference type="PeptideAtlas" id="A0A0G2K563"/>
    </source>
</evidence>
<reference evidence="15" key="1">
    <citation type="submission" date="2024-01" db="EMBL/GenBank/DDBJ databases">
        <title>GRCr8: a new rat reference genome assembly contstructed from accurate long reads and long range scaffolding.</title>
        <authorList>
            <person name="Doris P.A."/>
            <person name="Kalbfleisch T."/>
            <person name="Li K."/>
            <person name="Howe K."/>
            <person name="Wood J."/>
        </authorList>
    </citation>
    <scope>NUCLEOTIDE SEQUENCE [LARGE SCALE GENOMIC DNA]</scope>
    <source>
        <strain evidence="15">Brown Norway</strain>
    </source>
</reference>
<evidence type="ECO:0000256" key="4">
    <source>
        <dbReference type="ARBA" id="ARBA00022781"/>
    </source>
</evidence>
<accession>A0A0G2K563</accession>
<keyword evidence="7" id="KW-0406">Ion transport</keyword>
<evidence type="ECO:0000313" key="16">
    <source>
        <dbReference type="Proteomes" id="UP000002494"/>
    </source>
</evidence>
<keyword evidence="4" id="KW-0375">Hydrogen ion transport</keyword>
<dbReference type="SUPFAM" id="SSF51344">
    <property type="entry name" value="Epsilon subunit of F1F0-ATP synthase N-terminal domain"/>
    <property type="match status" value="1"/>
</dbReference>
<comment type="subunit">
    <text evidence="12">Component of the ATP synthase complex composed at least of ATP5F1A/subunit alpha, ATP5F1B/subunit beta, ATP5MC1/subunit c (homooctomer), MT-ATP6/subunit a, MT-ATP8/subunit 8, ATP5ME/subunit e, ATP5MF/subunit f, ATP5MG/subunit g, ATP5MK/subunit k, ATP5MJ/subunit j, ATP5F1C/subunit gamma, ATP5F1D/subunit delta, ATP5F1E/subunit epsilon, ATP5PF/subunit F6, ATP5PB/subunit b, ATP5PD/subunit d, ATP5PO/subunit OSCP. ATP synthase complex consists of a soluble F(1) head domain (subunits alpha(3) and beta(3)) - the catalytic core - and a membrane F(0) domain - the membrane proton channel (subunits c, a, 8, e, f, g, k and j). These two domains are linked by a central stalk (subunits gamma, delta, and epsilon) rotating inside the F1 region and a stationary peripheral stalk (subunits F6, b, d, and OSCP). Component of a complex composed at least by ATPIF1, ATP5F1A, ATP5F1B, ATP5F1C AND ATP5F1E.</text>
</comment>
<dbReference type="Ensembl" id="ENSRNOT00000077301.3">
    <property type="protein sequence ID" value="ENSRNOP00000073307.2"/>
    <property type="gene ID" value="ENSRNOG00000014625.6"/>
</dbReference>
<evidence type="ECO:0000259" key="14">
    <source>
        <dbReference type="Pfam" id="PF02823"/>
    </source>
</evidence>
<comment type="function">
    <text evidence="11">Subunit delta, of the mitochondrial membrane ATP synthase complex (F(1)F(0) ATP synthase or Complex V) that produces ATP from ADP in the presence of a proton gradient across the membrane which is generated by electron transport complexes of the respiratory chain. ATP synthase complex consist of a soluble F(1) head domain - the catalytic core - and a membrane F(1) domain - the membrane proton channel. These two domains are linked by a central stalk rotating inside the F(1) region and a stationary peripheral stalk. During catalysis, ATP synthesis in the catalytic domain of F(1) is coupled via a rotary mechanism of the central stalk subunits to proton translocation. In vivo, can only synthesize ATP although its ATP hydrolase activity can be activated artificially in vitro. With the central stalk subunit gamma, is essential for the biogenesis of F(1) catalytic part of the ATP synthase complex namely in the formation of F1 assembly intermediate.</text>
</comment>
<evidence type="ECO:0000256" key="7">
    <source>
        <dbReference type="ARBA" id="ARBA00023065"/>
    </source>
</evidence>
<keyword evidence="5" id="KW-0999">Mitochondrion inner membrane</keyword>
<evidence type="ECO:0000256" key="12">
    <source>
        <dbReference type="ARBA" id="ARBA00062932"/>
    </source>
</evidence>
<dbReference type="InterPro" id="IPR020546">
    <property type="entry name" value="ATP_synth_F1_dsu/esu_N"/>
</dbReference>
<dbReference type="InterPro" id="IPR001469">
    <property type="entry name" value="ATP_synth_F1_dsu/esu"/>
</dbReference>
<evidence type="ECO:0000256" key="6">
    <source>
        <dbReference type="ARBA" id="ARBA00022946"/>
    </source>
</evidence>
<keyword evidence="18" id="KW-1267">Proteomics identification</keyword>
<name>A0A0G2K563_RAT</name>
<reference evidence="15" key="3">
    <citation type="submission" date="2025-09" db="UniProtKB">
        <authorList>
            <consortium name="Ensembl"/>
        </authorList>
    </citation>
    <scope>IDENTIFICATION</scope>
    <source>
        <strain evidence="15">Brown Norway</strain>
    </source>
</reference>
<keyword evidence="16" id="KW-1185">Reference proteome</keyword>
<evidence type="ECO:0000256" key="10">
    <source>
        <dbReference type="ARBA" id="ARBA00032372"/>
    </source>
</evidence>
<organism evidence="15 16">
    <name type="scientific">Rattus norvegicus</name>
    <name type="common">Rat</name>
    <dbReference type="NCBI Taxonomy" id="10116"/>
    <lineage>
        <taxon>Eukaryota</taxon>
        <taxon>Metazoa</taxon>
        <taxon>Chordata</taxon>
        <taxon>Craniata</taxon>
        <taxon>Vertebrata</taxon>
        <taxon>Euteleostomi</taxon>
        <taxon>Mammalia</taxon>
        <taxon>Eutheria</taxon>
        <taxon>Euarchontoglires</taxon>
        <taxon>Glires</taxon>
        <taxon>Rodentia</taxon>
        <taxon>Myomorpha</taxon>
        <taxon>Muroidea</taxon>
        <taxon>Muridae</taxon>
        <taxon>Murinae</taxon>
        <taxon>Rattus</taxon>
    </lineage>
</organism>
<dbReference type="CDD" id="cd12152">
    <property type="entry name" value="F1-ATPase_delta"/>
    <property type="match status" value="1"/>
</dbReference>
<dbReference type="InterPro" id="IPR036771">
    <property type="entry name" value="ATPsynth_dsu/esu_N"/>
</dbReference>
<evidence type="ECO:0000256" key="5">
    <source>
        <dbReference type="ARBA" id="ARBA00022792"/>
    </source>
</evidence>
<keyword evidence="8" id="KW-0496">Mitochondrion</keyword>
<evidence type="ECO:0000313" key="17">
    <source>
        <dbReference type="RGD" id="621372"/>
    </source>
</evidence>
<dbReference type="GeneTree" id="ENSGT00390000017576"/>
<dbReference type="Pfam" id="PF02823">
    <property type="entry name" value="ATP-synt_DE_N"/>
    <property type="match status" value="1"/>
</dbReference>
<dbReference type="OrthoDB" id="270171at2759"/>
<evidence type="ECO:0000256" key="2">
    <source>
        <dbReference type="ARBA" id="ARBA00005712"/>
    </source>
</evidence>
<protein>
    <recommendedName>
        <fullName evidence="13">ATP synthase F(1) complex subunit delta, mitochondrial</fullName>
    </recommendedName>
    <alternativeName>
        <fullName evidence="10">ATP synthase F1 subunit delta</fullName>
    </alternativeName>
</protein>
<dbReference type="PANTHER" id="PTHR13822">
    <property type="entry name" value="ATP SYNTHASE DELTA/EPSILON CHAIN"/>
    <property type="match status" value="1"/>
</dbReference>
<comment type="similarity">
    <text evidence="2">Belongs to the ATPase epsilon chain family.</text>
</comment>
<evidence type="ECO:0000256" key="3">
    <source>
        <dbReference type="ARBA" id="ARBA00022448"/>
    </source>
</evidence>
<keyword evidence="9" id="KW-0472">Membrane</keyword>
<dbReference type="Bgee" id="ENSRNOG00000014625">
    <property type="expression patterns" value="Expressed in skeletal muscle tissue and 20 other cell types or tissues"/>
</dbReference>
<evidence type="ECO:0000256" key="13">
    <source>
        <dbReference type="ARBA" id="ARBA00070799"/>
    </source>
</evidence>
<keyword evidence="3" id="KW-0813">Transport</keyword>
<evidence type="ECO:0000256" key="9">
    <source>
        <dbReference type="ARBA" id="ARBA00023136"/>
    </source>
</evidence>
<evidence type="ECO:0000256" key="1">
    <source>
        <dbReference type="ARBA" id="ARBA00004273"/>
    </source>
</evidence>
<dbReference type="Proteomes" id="UP000002494">
    <property type="component" value="Chromosome 7"/>
</dbReference>
<dbReference type="RGD" id="621372">
    <property type="gene designation" value="Atp5f1d"/>
</dbReference>
<evidence type="ECO:0000256" key="11">
    <source>
        <dbReference type="ARBA" id="ARBA00056834"/>
    </source>
</evidence>
<sequence length="184" mass="19307">MLSAFCTAQPSEHRSARVRSCGNCASQKTPRVVLLALPEGRLAIPVCLLSAKLKSTDVSATMLPAALLRHPGLRRLVLQARTYAQAAASPAPAAGPGQMSFTFASPTQVFFDGANVRQVDVPTLTGAFGILASHVPTLQVLRPGLVVVHAEDGTTTKYFGECGPGCLEVRVLKGQGESKGNRCP</sequence>
<proteinExistence type="evidence at protein level"/>
<dbReference type="Gene3D" id="2.60.15.10">
    <property type="entry name" value="F0F1 ATP synthase delta/epsilon subunit, N-terminal"/>
    <property type="match status" value="1"/>
</dbReference>
<evidence type="ECO:0000256" key="8">
    <source>
        <dbReference type="ARBA" id="ARBA00023128"/>
    </source>
</evidence>